<reference evidence="2 3" key="1">
    <citation type="submission" date="2016-08" db="EMBL/GenBank/DDBJ databases">
        <title>Hymenobacter coccineus sp. nov., Hymenobacter lapidarius sp. nov. and Hymenobacter glacialis sp. nov., isolated from Antarctic soil.</title>
        <authorList>
            <person name="Sedlacek I."/>
            <person name="Kralova S."/>
            <person name="Kyrova K."/>
            <person name="Maslanova I."/>
            <person name="Stankova E."/>
            <person name="Vrbovska V."/>
            <person name="Nemec M."/>
            <person name="Bartak M."/>
            <person name="Svec P."/>
            <person name="Busse H.-J."/>
            <person name="Pantucek R."/>
        </authorList>
    </citation>
    <scope>NUCLEOTIDE SEQUENCE [LARGE SCALE GENOMIC DNA]</scope>
    <source>
        <strain evidence="2 3">CCM 8643</strain>
    </source>
</reference>
<evidence type="ECO:0008006" key="4">
    <source>
        <dbReference type="Google" id="ProtNLM"/>
    </source>
</evidence>
<accession>A0A1G1T2P8</accession>
<sequence>MNLKISASRAVVAFAIAGVALAMAGCKYESVPAPDSGAGYYPVAVGNFWTYAVADSIWSQATQTVPSVVTATAYQFKETITEEFTDAAGKKVFRLVRSKRQGTSQEFKNDSVFVLSATGQSVVLNRNNTRTLELIFPVRDGRLWNFNAFNNNFNDTITAETRRYSRVGEPFTTRAVAGSPAQTFANTVTTANAGTAAENSLLKRIGYQQVFAKGVGPVYRRRDYFLNYNYTDSRTGNQIYVPGSYFFGFSRRETLIDYGPR</sequence>
<protein>
    <recommendedName>
        <fullName evidence="4">DUF5007 domain-containing protein</fullName>
    </recommendedName>
</protein>
<evidence type="ECO:0000313" key="2">
    <source>
        <dbReference type="EMBL" id="OGX85143.1"/>
    </source>
</evidence>
<evidence type="ECO:0000256" key="1">
    <source>
        <dbReference type="SAM" id="SignalP"/>
    </source>
</evidence>
<dbReference type="EMBL" id="MDZB01000109">
    <property type="protein sequence ID" value="OGX85143.1"/>
    <property type="molecule type" value="Genomic_DNA"/>
</dbReference>
<proteinExistence type="predicted"/>
<keyword evidence="3" id="KW-1185">Reference proteome</keyword>
<feature type="signal peptide" evidence="1">
    <location>
        <begin position="1"/>
        <end position="24"/>
    </location>
</feature>
<dbReference type="Proteomes" id="UP000176294">
    <property type="component" value="Unassembled WGS sequence"/>
</dbReference>
<evidence type="ECO:0000313" key="3">
    <source>
        <dbReference type="Proteomes" id="UP000176294"/>
    </source>
</evidence>
<gene>
    <name evidence="2" type="ORF">BEN47_02075</name>
</gene>
<dbReference type="STRING" id="1908237.BEN47_02075"/>
<name>A0A1G1T2P8_9BACT</name>
<feature type="chain" id="PRO_5009578871" description="DUF5007 domain-containing protein" evidence="1">
    <location>
        <begin position="25"/>
        <end position="261"/>
    </location>
</feature>
<dbReference type="AlphaFoldDB" id="A0A1G1T2P8"/>
<keyword evidence="1" id="KW-0732">Signal</keyword>
<comment type="caution">
    <text evidence="2">The sequence shown here is derived from an EMBL/GenBank/DDBJ whole genome shotgun (WGS) entry which is preliminary data.</text>
</comment>
<organism evidence="2 3">
    <name type="scientific">Hymenobacter lapidarius</name>
    <dbReference type="NCBI Taxonomy" id="1908237"/>
    <lineage>
        <taxon>Bacteria</taxon>
        <taxon>Pseudomonadati</taxon>
        <taxon>Bacteroidota</taxon>
        <taxon>Cytophagia</taxon>
        <taxon>Cytophagales</taxon>
        <taxon>Hymenobacteraceae</taxon>
        <taxon>Hymenobacter</taxon>
    </lineage>
</organism>
<dbReference type="PROSITE" id="PS51257">
    <property type="entry name" value="PROKAR_LIPOPROTEIN"/>
    <property type="match status" value="1"/>
</dbReference>